<sequence>MSGQPLERTVKIKRRWRFVGHILIRPNQSITKQTFRWEASVQSRKDIIGKP</sequence>
<evidence type="ECO:0000313" key="2">
    <source>
        <dbReference type="EMBL" id="CEK93055.1"/>
    </source>
</evidence>
<name>A0A0B7BLQ7_9EUPU</name>
<dbReference type="AlphaFoldDB" id="A0A0B7BLQ7"/>
<protein>
    <submittedName>
        <fullName evidence="2">Uncharacterized protein</fullName>
    </submittedName>
</protein>
<dbReference type="EMBL" id="HACG01046189">
    <property type="protein sequence ID" value="CEK93054.1"/>
    <property type="molecule type" value="Transcribed_RNA"/>
</dbReference>
<accession>A0A0B7BLQ7</accession>
<organism evidence="2">
    <name type="scientific">Arion vulgaris</name>
    <dbReference type="NCBI Taxonomy" id="1028688"/>
    <lineage>
        <taxon>Eukaryota</taxon>
        <taxon>Metazoa</taxon>
        <taxon>Spiralia</taxon>
        <taxon>Lophotrochozoa</taxon>
        <taxon>Mollusca</taxon>
        <taxon>Gastropoda</taxon>
        <taxon>Heterobranchia</taxon>
        <taxon>Euthyneura</taxon>
        <taxon>Panpulmonata</taxon>
        <taxon>Eupulmonata</taxon>
        <taxon>Stylommatophora</taxon>
        <taxon>Helicina</taxon>
        <taxon>Arionoidea</taxon>
        <taxon>Arionidae</taxon>
        <taxon>Arion</taxon>
    </lineage>
</organism>
<evidence type="ECO:0000313" key="1">
    <source>
        <dbReference type="EMBL" id="CEK93054.1"/>
    </source>
</evidence>
<reference evidence="2" key="1">
    <citation type="submission" date="2014-12" db="EMBL/GenBank/DDBJ databases">
        <title>Insight into the proteome of Arion vulgaris.</title>
        <authorList>
            <person name="Aradska J."/>
            <person name="Bulat T."/>
            <person name="Smidak R."/>
            <person name="Sarate P."/>
            <person name="Gangsoo J."/>
            <person name="Sialana F."/>
            <person name="Bilban M."/>
            <person name="Lubec G."/>
        </authorList>
    </citation>
    <scope>NUCLEOTIDE SEQUENCE</scope>
    <source>
        <tissue evidence="2">Skin</tissue>
    </source>
</reference>
<dbReference type="EMBL" id="HACG01046190">
    <property type="protein sequence ID" value="CEK93055.1"/>
    <property type="molecule type" value="Transcribed_RNA"/>
</dbReference>
<proteinExistence type="predicted"/>
<gene>
    <name evidence="2" type="primary">ORF191794</name>
    <name evidence="1" type="synonym">ORF191793</name>
</gene>